<proteinExistence type="predicted"/>
<reference evidence="1" key="1">
    <citation type="submission" date="2016-10" db="EMBL/GenBank/DDBJ databases">
        <authorList>
            <person name="Benchimol M."/>
            <person name="Almeida L.G."/>
            <person name="Vasconcelos A.T."/>
            <person name="Perreira-Neves A."/>
            <person name="Rosa I.A."/>
            <person name="Tasca T."/>
            <person name="Bogo M.R."/>
            <person name="de Souza W."/>
        </authorList>
    </citation>
    <scope>NUCLEOTIDE SEQUENCE [LARGE SCALE GENOMIC DNA]</scope>
    <source>
        <strain evidence="1">K</strain>
    </source>
</reference>
<dbReference type="GeneID" id="94845298"/>
<name>A0A1J4JF30_9EUKA</name>
<dbReference type="VEuPathDB" id="TrichDB:TRFO_36029"/>
<comment type="caution">
    <text evidence="1">The sequence shown here is derived from an EMBL/GenBank/DDBJ whole genome shotgun (WGS) entry which is preliminary data.</text>
</comment>
<evidence type="ECO:0000313" key="1">
    <source>
        <dbReference type="EMBL" id="OHS97704.1"/>
    </source>
</evidence>
<protein>
    <submittedName>
        <fullName evidence="1">Uncharacterized protein</fullName>
    </submittedName>
</protein>
<dbReference type="RefSeq" id="XP_068350841.1">
    <property type="nucleotide sequence ID" value="XM_068510594.1"/>
</dbReference>
<sequence>MNVHLQISQIENVPNVSYLPNPRMLKIILMPNNLHRVASLSGSDRLFADQEFDFSITDSNSSLYIVLIDAQPDNRDIATVCLQLGLYKLNTKFRESYRMRPLIAGIPPPIITIELKTYPSNIPFYNPSQLQPSNQQLRQVPQMVHPQVLPMRPIPQYAAQQATQPPLYNIQQQPFRPQPGPEIYDAPYIPEERKVSPLIAHTRTPQMHAKMFAPPTIQESLARMNNMKSGSSSVYSVAEDYDEEDYSSSDDEFINAKVNFNATDDELSQIVHKARHFSTPKINPNINVNPFQHECQNKYQNCCPNPNQQNTSNDLMKFTQNANKENTQINCMMVKPTVILATVNKGDGSTPFATPVNMEPPIAFETVPSDNSIPHYQPTNISNYQNNGYANRGNNTQYKFPFQPGMGQNQYSFQNH</sequence>
<dbReference type="Proteomes" id="UP000179807">
    <property type="component" value="Unassembled WGS sequence"/>
</dbReference>
<accession>A0A1J4JF30</accession>
<keyword evidence="2" id="KW-1185">Reference proteome</keyword>
<dbReference type="EMBL" id="MLAK01001099">
    <property type="protein sequence ID" value="OHS97704.1"/>
    <property type="molecule type" value="Genomic_DNA"/>
</dbReference>
<dbReference type="AlphaFoldDB" id="A0A1J4JF30"/>
<organism evidence="1 2">
    <name type="scientific">Tritrichomonas foetus</name>
    <dbReference type="NCBI Taxonomy" id="1144522"/>
    <lineage>
        <taxon>Eukaryota</taxon>
        <taxon>Metamonada</taxon>
        <taxon>Parabasalia</taxon>
        <taxon>Tritrichomonadida</taxon>
        <taxon>Tritrichomonadidae</taxon>
        <taxon>Tritrichomonas</taxon>
    </lineage>
</organism>
<gene>
    <name evidence="1" type="ORF">TRFO_36029</name>
</gene>
<evidence type="ECO:0000313" key="2">
    <source>
        <dbReference type="Proteomes" id="UP000179807"/>
    </source>
</evidence>